<dbReference type="InterPro" id="IPR004307">
    <property type="entry name" value="TspO_MBR"/>
</dbReference>
<keyword evidence="3 6" id="KW-0812">Transmembrane</keyword>
<feature type="transmembrane region" description="Helical" evidence="6">
    <location>
        <begin position="105"/>
        <end position="122"/>
    </location>
</feature>
<dbReference type="CDD" id="cd15904">
    <property type="entry name" value="TSPO_MBR"/>
    <property type="match status" value="1"/>
</dbReference>
<keyword evidence="5 6" id="KW-0472">Membrane</keyword>
<feature type="transmembrane region" description="Helical" evidence="6">
    <location>
        <begin position="46"/>
        <end position="68"/>
    </location>
</feature>
<evidence type="ECO:0000313" key="8">
    <source>
        <dbReference type="Proteomes" id="UP000000674"/>
    </source>
</evidence>
<proteinExistence type="inferred from homology"/>
<dbReference type="PANTHER" id="PTHR10057">
    <property type="entry name" value="PERIPHERAL-TYPE BENZODIAZEPINE RECEPTOR"/>
    <property type="match status" value="1"/>
</dbReference>
<keyword evidence="4 6" id="KW-1133">Transmembrane helix</keyword>
<dbReference type="GeneID" id="4462475"/>
<dbReference type="GO" id="GO:0033013">
    <property type="term" value="P:tetrapyrrole metabolic process"/>
    <property type="evidence" value="ECO:0007669"/>
    <property type="project" value="UniProtKB-ARBA"/>
</dbReference>
<keyword evidence="8" id="KW-1185">Reference proteome</keyword>
<dbReference type="FunFam" id="1.20.1260.100:FF:000001">
    <property type="entry name" value="translocator protein 2"/>
    <property type="match status" value="1"/>
</dbReference>
<dbReference type="Proteomes" id="UP000000674">
    <property type="component" value="Chromosome"/>
</dbReference>
<evidence type="ECO:0000256" key="4">
    <source>
        <dbReference type="ARBA" id="ARBA00022989"/>
    </source>
</evidence>
<dbReference type="KEGG" id="mtp:Mthe_0352"/>
<evidence type="ECO:0000313" key="7">
    <source>
        <dbReference type="EMBL" id="ABK14145.1"/>
    </source>
</evidence>
<organism evidence="7 8">
    <name type="scientific">Methanothrix thermoacetophila (strain DSM 6194 / JCM 14653 / NBRC 101360 / PT)</name>
    <name type="common">Methanosaeta thermophila</name>
    <dbReference type="NCBI Taxonomy" id="349307"/>
    <lineage>
        <taxon>Archaea</taxon>
        <taxon>Methanobacteriati</taxon>
        <taxon>Methanobacteriota</taxon>
        <taxon>Stenosarchaea group</taxon>
        <taxon>Methanomicrobia</taxon>
        <taxon>Methanotrichales</taxon>
        <taxon>Methanotrichaceae</taxon>
        <taxon>Methanothrix</taxon>
    </lineage>
</organism>
<dbReference type="GO" id="GO:0016020">
    <property type="term" value="C:membrane"/>
    <property type="evidence" value="ECO:0007669"/>
    <property type="project" value="UniProtKB-SubCell"/>
</dbReference>
<dbReference type="Gene3D" id="1.20.1260.100">
    <property type="entry name" value="TspO/MBR protein"/>
    <property type="match status" value="1"/>
</dbReference>
<dbReference type="InterPro" id="IPR038330">
    <property type="entry name" value="TspO/MBR-related_sf"/>
</dbReference>
<sequence>MRERFILIVLCITVCQLAGVLGSYFTDMSVSTWYPMLIKPSYTPPGWLIGVVWVVLYTLMGISLFLVLDSKPESGTLKSALIPFGVQLLLNISWSGAFFGLRSPLYALVVIAALWLSIIITMRRFYDVSRIAGVLLIPYIMWVSFAAYLNYTIWRLN</sequence>
<evidence type="ECO:0000256" key="6">
    <source>
        <dbReference type="SAM" id="Phobius"/>
    </source>
</evidence>
<dbReference type="Pfam" id="PF03073">
    <property type="entry name" value="TspO_MBR"/>
    <property type="match status" value="1"/>
</dbReference>
<dbReference type="OrthoDB" id="212929at2157"/>
<feature type="transmembrane region" description="Helical" evidence="6">
    <location>
        <begin position="134"/>
        <end position="154"/>
    </location>
</feature>
<dbReference type="STRING" id="349307.Mthe_0352"/>
<evidence type="ECO:0000256" key="2">
    <source>
        <dbReference type="ARBA" id="ARBA00007524"/>
    </source>
</evidence>
<comment type="subcellular location">
    <subcellularLocation>
        <location evidence="1">Membrane</location>
        <topology evidence="1">Multi-pass membrane protein</topology>
    </subcellularLocation>
</comment>
<protein>
    <submittedName>
        <fullName evidence="7">TspO and MBR like protein</fullName>
    </submittedName>
</protein>
<evidence type="ECO:0000256" key="3">
    <source>
        <dbReference type="ARBA" id="ARBA00022692"/>
    </source>
</evidence>
<feature type="transmembrane region" description="Helical" evidence="6">
    <location>
        <begin position="80"/>
        <end position="99"/>
    </location>
</feature>
<gene>
    <name evidence="7" type="ordered locus">Mthe_0352</name>
</gene>
<name>A0B621_METTP</name>
<accession>A0B621</accession>
<comment type="similarity">
    <text evidence="2">Belongs to the TspO/BZRP family.</text>
</comment>
<dbReference type="EMBL" id="CP000477">
    <property type="protein sequence ID" value="ABK14145.1"/>
    <property type="molecule type" value="Genomic_DNA"/>
</dbReference>
<dbReference type="AlphaFoldDB" id="A0B621"/>
<reference evidence="7 8" key="1">
    <citation type="submission" date="2006-10" db="EMBL/GenBank/DDBJ databases">
        <title>Complete sequence of Methanosaeta thermophila PT.</title>
        <authorList>
            <consortium name="US DOE Joint Genome Institute"/>
            <person name="Copeland A."/>
            <person name="Lucas S."/>
            <person name="Lapidus A."/>
            <person name="Barry K."/>
            <person name="Detter J.C."/>
            <person name="Glavina del Rio T."/>
            <person name="Hammon N."/>
            <person name="Israni S."/>
            <person name="Pitluck S."/>
            <person name="Chain P."/>
            <person name="Malfatti S."/>
            <person name="Shin M."/>
            <person name="Vergez L."/>
            <person name="Schmutz J."/>
            <person name="Larimer F."/>
            <person name="Land M."/>
            <person name="Hauser L."/>
            <person name="Kyrpides N."/>
            <person name="Kim E."/>
            <person name="Smith K.S."/>
            <person name="Ingram-Smith C."/>
            <person name="Richardson P."/>
        </authorList>
    </citation>
    <scope>NUCLEOTIDE SEQUENCE [LARGE SCALE GENOMIC DNA]</scope>
    <source>
        <strain evidence="8">DSM 6194 / JCM 14653 / NBRC 101360 / PT</strain>
    </source>
</reference>
<dbReference type="HOGENOM" id="CLU_091805_2_0_2"/>
<dbReference type="RefSeq" id="WP_011695543.1">
    <property type="nucleotide sequence ID" value="NC_008553.1"/>
</dbReference>
<dbReference type="PANTHER" id="PTHR10057:SF0">
    <property type="entry name" value="TRANSLOCATOR PROTEIN"/>
    <property type="match status" value="1"/>
</dbReference>
<evidence type="ECO:0000256" key="5">
    <source>
        <dbReference type="ARBA" id="ARBA00023136"/>
    </source>
</evidence>
<evidence type="ECO:0000256" key="1">
    <source>
        <dbReference type="ARBA" id="ARBA00004141"/>
    </source>
</evidence>
<dbReference type="PIRSF" id="PIRSF005859">
    <property type="entry name" value="PBR"/>
    <property type="match status" value="1"/>
</dbReference>